<organism evidence="1 2">
    <name type="scientific">Dysgonomonas macrotermitis</name>
    <dbReference type="NCBI Taxonomy" id="1346286"/>
    <lineage>
        <taxon>Bacteria</taxon>
        <taxon>Pseudomonadati</taxon>
        <taxon>Bacteroidota</taxon>
        <taxon>Bacteroidia</taxon>
        <taxon>Bacteroidales</taxon>
        <taxon>Dysgonomonadaceae</taxon>
        <taxon>Dysgonomonas</taxon>
    </lineage>
</organism>
<dbReference type="RefSeq" id="WP_062176343.1">
    <property type="nucleotide sequence ID" value="NZ_BBXL01000002.1"/>
</dbReference>
<dbReference type="EMBL" id="FQUC01000002">
    <property type="protein sequence ID" value="SHE82091.1"/>
    <property type="molecule type" value="Genomic_DNA"/>
</dbReference>
<evidence type="ECO:0000313" key="1">
    <source>
        <dbReference type="EMBL" id="SHE82091.1"/>
    </source>
</evidence>
<proteinExistence type="predicted"/>
<evidence type="ECO:0000313" key="2">
    <source>
        <dbReference type="Proteomes" id="UP000184480"/>
    </source>
</evidence>
<accession>A0A1M4WLB4</accession>
<dbReference type="STRING" id="1346286.SAMN05444362_102256"/>
<keyword evidence="2" id="KW-1185">Reference proteome</keyword>
<protein>
    <recommendedName>
        <fullName evidence="3">Peptide-N(4)-(N-acetyl-beta-glucosaminyl)asparagine amidase</fullName>
    </recommendedName>
</protein>
<name>A0A1M4WLB4_9BACT</name>
<evidence type="ECO:0008006" key="3">
    <source>
        <dbReference type="Google" id="ProtNLM"/>
    </source>
</evidence>
<dbReference type="AlphaFoldDB" id="A0A1M4WLB4"/>
<gene>
    <name evidence="1" type="ORF">SAMN05444362_102256</name>
</gene>
<dbReference type="Proteomes" id="UP000184480">
    <property type="component" value="Unassembled WGS sequence"/>
</dbReference>
<sequence>MKRVTRLFFIVLAFMVSCTDPIKQTLETAGDNRAELEAVLNHYKEKGNEQKLEAAKFLIQNMLYKYEYEGDILAKYDTILYIYQSLRKDSIYIGDPLIINQTWDSLVSKYGKIEIPKLKKKFDCRTISSEFLIKNIDLAFEAWENSPLYNPNEFKSFCEYILPYRIGTEPVEEYKERYYKDLKSIVDTATSPESIVFGFHYELSWARHFKPSLKLWDYPVELPISKIEIGHRGACRHMTTFGALVMRACGLPVTIDRAIWANRSQGHSWNVLILDDHKNLPFDALSRGRLELAYKPAKIFRRTFSLNFETFKGVDPNDIPGSFFVFDEYDVTHEYVTAHDVSVPIQIESDEYKTKKHGIVCVFDNREWRPVYWGEIKSGKMHFKNMSPDVLYIGAYFDEGHIIPATEPFLLQSDGLIKYCQPNKEQLITLNLERKFPRFKRIEEHAMGLRRMNAEGSNHREFKDSTVLFSVYDVPYHVADSLVDSAVRYRYIRLNSSTYRLANLAEVEFYGKTEKWAEEEKLTGEIIGFPPINKDNMHPYTHAMDGDLETWFEKTKGPMGWVGLDLGKGNEHIITRIRFCPRSDTNFILKGDTYELLYWNRKIWQSMGTQIAPEYNILTYKNVPSGALYLLRNHTRGKEERIFTYENNTQIWW</sequence>
<dbReference type="PROSITE" id="PS51257">
    <property type="entry name" value="PROKAR_LIPOPROTEIN"/>
    <property type="match status" value="1"/>
</dbReference>
<reference evidence="2" key="1">
    <citation type="submission" date="2016-11" db="EMBL/GenBank/DDBJ databases">
        <authorList>
            <person name="Varghese N."/>
            <person name="Submissions S."/>
        </authorList>
    </citation>
    <scope>NUCLEOTIDE SEQUENCE [LARGE SCALE GENOMIC DNA]</scope>
    <source>
        <strain evidence="2">DSM 27370</strain>
    </source>
</reference>
<dbReference type="OrthoDB" id="679512at2"/>
<dbReference type="Gene3D" id="2.60.120.260">
    <property type="entry name" value="Galactose-binding domain-like"/>
    <property type="match status" value="2"/>
</dbReference>
<dbReference type="PANTHER" id="PTHR35532:SF5">
    <property type="entry name" value="CARBOHYDRATE-BINDING DOMAIN-CONTAINING PROTEIN"/>
    <property type="match status" value="1"/>
</dbReference>
<dbReference type="PANTHER" id="PTHR35532">
    <property type="entry name" value="SIMILAR TO POLYHYDROXYALKANOATE DEPOLYMERASE"/>
    <property type="match status" value="1"/>
</dbReference>